<evidence type="ECO:0000256" key="7">
    <source>
        <dbReference type="ARBA" id="ARBA00022989"/>
    </source>
</evidence>
<evidence type="ECO:0000256" key="3">
    <source>
        <dbReference type="ARBA" id="ARBA00022475"/>
    </source>
</evidence>
<feature type="transmembrane region" description="Helical" evidence="9">
    <location>
        <begin position="12"/>
        <end position="28"/>
    </location>
</feature>
<feature type="transmembrane region" description="Helical" evidence="9">
    <location>
        <begin position="217"/>
        <end position="240"/>
    </location>
</feature>
<feature type="transmembrane region" description="Helical" evidence="9">
    <location>
        <begin position="415"/>
        <end position="434"/>
    </location>
</feature>
<proteinExistence type="predicted"/>
<evidence type="ECO:0000256" key="1">
    <source>
        <dbReference type="ARBA" id="ARBA00004651"/>
    </source>
</evidence>
<dbReference type="InterPro" id="IPR004703">
    <property type="entry name" value="PTS_sugar-sp_permease"/>
</dbReference>
<dbReference type="GO" id="GO:0005886">
    <property type="term" value="C:plasma membrane"/>
    <property type="evidence" value="ECO:0007669"/>
    <property type="project" value="UniProtKB-SubCell"/>
</dbReference>
<keyword evidence="7 9" id="KW-1133">Transmembrane helix</keyword>
<dbReference type="PROSITE" id="PS51104">
    <property type="entry name" value="PTS_EIIC_TYPE_2"/>
    <property type="match status" value="1"/>
</dbReference>
<organism evidence="11 12">
    <name type="scientific">Domibacillus enclensis</name>
    <dbReference type="NCBI Taxonomy" id="1017273"/>
    <lineage>
        <taxon>Bacteria</taxon>
        <taxon>Bacillati</taxon>
        <taxon>Bacillota</taxon>
        <taxon>Bacilli</taxon>
        <taxon>Bacillales</taxon>
        <taxon>Bacillaceae</taxon>
        <taxon>Domibacillus</taxon>
    </lineage>
</organism>
<feature type="transmembrane region" description="Helical" evidence="9">
    <location>
        <begin position="355"/>
        <end position="374"/>
    </location>
</feature>
<keyword evidence="4" id="KW-0762">Sugar transport</keyword>
<comment type="subcellular location">
    <subcellularLocation>
        <location evidence="1">Cell membrane</location>
        <topology evidence="1">Multi-pass membrane protein</topology>
    </subcellularLocation>
</comment>
<dbReference type="PANTHER" id="PTHR37324:SF2">
    <property type="entry name" value="PTS SYSTEM GALACTITOL-SPECIFIC EIIC COMPONENT"/>
    <property type="match status" value="1"/>
</dbReference>
<feature type="transmembrane region" description="Helical" evidence="9">
    <location>
        <begin position="177"/>
        <end position="197"/>
    </location>
</feature>
<dbReference type="PANTHER" id="PTHR37324">
    <property type="entry name" value="PTS SYSTEM GALACTITOL-SPECIFIC EIIC COMPONENT"/>
    <property type="match status" value="1"/>
</dbReference>
<keyword evidence="2" id="KW-0813">Transport</keyword>
<dbReference type="PIRSF" id="PIRSF006304">
    <property type="entry name" value="GatC"/>
    <property type="match status" value="1"/>
</dbReference>
<feature type="transmembrane region" description="Helical" evidence="9">
    <location>
        <begin position="133"/>
        <end position="157"/>
    </location>
</feature>
<keyword evidence="3" id="KW-1003">Cell membrane</keyword>
<evidence type="ECO:0000313" key="12">
    <source>
        <dbReference type="Proteomes" id="UP000186385"/>
    </source>
</evidence>
<feature type="transmembrane region" description="Helical" evidence="9">
    <location>
        <begin position="252"/>
        <end position="277"/>
    </location>
</feature>
<dbReference type="Pfam" id="PF03611">
    <property type="entry name" value="EIIC-GAT"/>
    <property type="match status" value="1"/>
</dbReference>
<dbReference type="RefSeq" id="WP_231581319.1">
    <property type="nucleotide sequence ID" value="NZ_FTLX01000003.1"/>
</dbReference>
<name>A0A1N6V5Q8_9BACI</name>
<gene>
    <name evidence="11" type="ORF">SAMN05443094_103462</name>
</gene>
<dbReference type="InterPro" id="IPR013014">
    <property type="entry name" value="PTS_EIIC_2"/>
</dbReference>
<evidence type="ECO:0000256" key="6">
    <source>
        <dbReference type="ARBA" id="ARBA00022692"/>
    </source>
</evidence>
<dbReference type="InterPro" id="IPR013853">
    <property type="entry name" value="EIIC-GAT"/>
</dbReference>
<sequence>MMAVLDYLLDLGPAVMLPLVIFVIGLLLRQGVGKSLRSGIIIGVGFVGIGLVISLLTDNLGPAAQDMADRFNLGLSVVDVGWPGAAPMAWASSIGTVAIPVAILVNVLMLVFKMTRVVNVDIWNIWHMTFTGAIVSTATGSFWLGILGVVVHSAFIYKLGDWFAPTVDKHFGLEGIAIPHGSGTWSAPFAVVIDAILDKIPGIRKVNFNSTKIEDRFGVIGEPVIIGAALGLIIGFLAGYPVSDVLQLAVQMSAVMVLMPTVVKFIMEGLLPIAEAAREILDKRFQGQNLYIGLDPALLLGNSQVVAASLIFVPLTLVIAVLIPGNQVLPFGDLATIGFFVSMAVGIHKGNLFRTIISGAVIMAITIWIANMMIGVHTELARQTGTIQSGQVTSLDQGGSPISFILTELLHLQNLVPLIIIGSLYLFSVIFTYIQFKRNKIYAEEAVTTEEAGYESTRTGQ</sequence>
<evidence type="ECO:0000313" key="11">
    <source>
        <dbReference type="EMBL" id="SIQ73152.1"/>
    </source>
</evidence>
<evidence type="ECO:0000256" key="9">
    <source>
        <dbReference type="SAM" id="Phobius"/>
    </source>
</evidence>
<accession>A0A1N6V5Q8</accession>
<dbReference type="EMBL" id="FTLX01000003">
    <property type="protein sequence ID" value="SIQ73152.1"/>
    <property type="molecule type" value="Genomic_DNA"/>
</dbReference>
<evidence type="ECO:0000256" key="2">
    <source>
        <dbReference type="ARBA" id="ARBA00022448"/>
    </source>
</evidence>
<evidence type="ECO:0000259" key="10">
    <source>
        <dbReference type="PROSITE" id="PS51104"/>
    </source>
</evidence>
<dbReference type="NCBIfam" id="TIGR00827">
    <property type="entry name" value="EIIC-GAT"/>
    <property type="match status" value="1"/>
</dbReference>
<feature type="transmembrane region" description="Helical" evidence="9">
    <location>
        <begin position="40"/>
        <end position="57"/>
    </location>
</feature>
<feature type="domain" description="PTS EIIC type-2" evidence="10">
    <location>
        <begin position="5"/>
        <end position="433"/>
    </location>
</feature>
<dbReference type="GO" id="GO:0009401">
    <property type="term" value="P:phosphoenolpyruvate-dependent sugar phosphotransferase system"/>
    <property type="evidence" value="ECO:0007669"/>
    <property type="project" value="UniProtKB-KW"/>
</dbReference>
<dbReference type="AlphaFoldDB" id="A0A1N6V5Q8"/>
<keyword evidence="6 9" id="KW-0812">Transmembrane</keyword>
<feature type="transmembrane region" description="Helical" evidence="9">
    <location>
        <begin position="89"/>
        <end position="112"/>
    </location>
</feature>
<protein>
    <submittedName>
        <fullName evidence="11">PTS system galactitol-specific EIIC component, Gat family</fullName>
    </submittedName>
</protein>
<feature type="transmembrane region" description="Helical" evidence="9">
    <location>
        <begin position="298"/>
        <end position="323"/>
    </location>
</feature>
<dbReference type="Proteomes" id="UP000186385">
    <property type="component" value="Unassembled WGS sequence"/>
</dbReference>
<evidence type="ECO:0000256" key="8">
    <source>
        <dbReference type="ARBA" id="ARBA00023136"/>
    </source>
</evidence>
<reference evidence="11 12" key="1">
    <citation type="submission" date="2017-01" db="EMBL/GenBank/DDBJ databases">
        <authorList>
            <person name="Mah S.A."/>
            <person name="Swanson W.J."/>
            <person name="Moy G.W."/>
            <person name="Vacquier V.D."/>
        </authorList>
    </citation>
    <scope>NUCLEOTIDE SEQUENCE [LARGE SCALE GENOMIC DNA]</scope>
    <source>
        <strain evidence="11 12">NIO-1016</strain>
    </source>
</reference>
<dbReference type="GO" id="GO:0015577">
    <property type="term" value="F:galactitol transmembrane transporter activity"/>
    <property type="evidence" value="ECO:0007669"/>
    <property type="project" value="InterPro"/>
</dbReference>
<dbReference type="STRING" id="1017273.SAMN05443094_103462"/>
<feature type="transmembrane region" description="Helical" evidence="9">
    <location>
        <begin position="329"/>
        <end position="348"/>
    </location>
</feature>
<evidence type="ECO:0000256" key="5">
    <source>
        <dbReference type="ARBA" id="ARBA00022683"/>
    </source>
</evidence>
<evidence type="ECO:0000256" key="4">
    <source>
        <dbReference type="ARBA" id="ARBA00022597"/>
    </source>
</evidence>
<keyword evidence="8 9" id="KW-0472">Membrane</keyword>
<keyword evidence="5" id="KW-0598">Phosphotransferase system</keyword>